<reference evidence="1 2" key="1">
    <citation type="journal article" date="2023" name="Sci. Data">
        <title>Genome assembly of the Korean intertidal mud-creeper Batillaria attramentaria.</title>
        <authorList>
            <person name="Patra A.K."/>
            <person name="Ho P.T."/>
            <person name="Jun S."/>
            <person name="Lee S.J."/>
            <person name="Kim Y."/>
            <person name="Won Y.J."/>
        </authorList>
    </citation>
    <scope>NUCLEOTIDE SEQUENCE [LARGE SCALE GENOMIC DNA]</scope>
    <source>
        <strain evidence="1">Wonlab-2016</strain>
    </source>
</reference>
<gene>
    <name evidence="1" type="ORF">BaRGS_00026359</name>
</gene>
<protein>
    <submittedName>
        <fullName evidence="1">Uncharacterized protein</fullName>
    </submittedName>
</protein>
<sequence length="100" mass="11377">MPPVGSEMFHLLKLAEVLDAGRSTSVVHLRLLTVRRDCCLRRLHNSAFSRIRFNLGLWYSAETSARLCPTTNRGTVAAGCRFSLRFFLRESVEHWKEVGA</sequence>
<organism evidence="1 2">
    <name type="scientific">Batillaria attramentaria</name>
    <dbReference type="NCBI Taxonomy" id="370345"/>
    <lineage>
        <taxon>Eukaryota</taxon>
        <taxon>Metazoa</taxon>
        <taxon>Spiralia</taxon>
        <taxon>Lophotrochozoa</taxon>
        <taxon>Mollusca</taxon>
        <taxon>Gastropoda</taxon>
        <taxon>Caenogastropoda</taxon>
        <taxon>Sorbeoconcha</taxon>
        <taxon>Cerithioidea</taxon>
        <taxon>Batillariidae</taxon>
        <taxon>Batillaria</taxon>
    </lineage>
</organism>
<evidence type="ECO:0000313" key="1">
    <source>
        <dbReference type="EMBL" id="KAK7482437.1"/>
    </source>
</evidence>
<keyword evidence="2" id="KW-1185">Reference proteome</keyword>
<name>A0ABD0K4Q3_9CAEN</name>
<dbReference type="EMBL" id="JACVVK020000245">
    <property type="protein sequence ID" value="KAK7482437.1"/>
    <property type="molecule type" value="Genomic_DNA"/>
</dbReference>
<evidence type="ECO:0000313" key="2">
    <source>
        <dbReference type="Proteomes" id="UP001519460"/>
    </source>
</evidence>
<comment type="caution">
    <text evidence="1">The sequence shown here is derived from an EMBL/GenBank/DDBJ whole genome shotgun (WGS) entry which is preliminary data.</text>
</comment>
<accession>A0ABD0K4Q3</accession>
<proteinExistence type="predicted"/>
<dbReference type="AlphaFoldDB" id="A0ABD0K4Q3"/>
<dbReference type="Proteomes" id="UP001519460">
    <property type="component" value="Unassembled WGS sequence"/>
</dbReference>